<keyword evidence="1" id="KW-1133">Transmembrane helix</keyword>
<dbReference type="InterPro" id="IPR050327">
    <property type="entry name" value="Proton-linked_MCT"/>
</dbReference>
<dbReference type="EMBL" id="UINC01001371">
    <property type="protein sequence ID" value="SUZ78920.1"/>
    <property type="molecule type" value="Genomic_DNA"/>
</dbReference>
<accession>A0A381QIW5</accession>
<dbReference type="GO" id="GO:0022857">
    <property type="term" value="F:transmembrane transporter activity"/>
    <property type="evidence" value="ECO:0007669"/>
    <property type="project" value="InterPro"/>
</dbReference>
<sequence length="397" mass="41174">VVRTTGLTRGWSPVISLGVMTCTCYGAAFYAYGILVDPIRSELGWSLTFLGAVFGAAQLLTGFGASIAGRLLDRWGGKLIFTIQAVASMLLFAGSWTSSRITFAVLISSALGIMAATGFYHVSTAIAGRVGPADPSKSITVLTVIGAFCSPIYLPAGAVLIDSAGWRVAIRVFALVALCGALQAAYFARNGSSDETGGASASAFKALRAAIHRPNVRRMLLAYAFAGFSFSTLLVYQVPIMIDQGLVLSTAAAIAGFRGFCQLFGRVGVIAALAKQEAAFALRVSYLLAAFGSLFILGGNVGLGVVYGALVGTSLGATTPLQAIHAQETFEPEDLGLLMGLQHSVFALAGGVGPVVAGFAADLTDSQSPTVWMTMCSLLVAALLLRGKPLRPVVEIR</sequence>
<keyword evidence="1" id="KW-0472">Membrane</keyword>
<dbReference type="SUPFAM" id="SSF103473">
    <property type="entry name" value="MFS general substrate transporter"/>
    <property type="match status" value="1"/>
</dbReference>
<feature type="transmembrane region" description="Helical" evidence="1">
    <location>
        <begin position="370"/>
        <end position="387"/>
    </location>
</feature>
<feature type="transmembrane region" description="Helical" evidence="1">
    <location>
        <begin position="246"/>
        <end position="274"/>
    </location>
</feature>
<dbReference type="Pfam" id="PF07690">
    <property type="entry name" value="MFS_1"/>
    <property type="match status" value="1"/>
</dbReference>
<feature type="non-terminal residue" evidence="2">
    <location>
        <position position="1"/>
    </location>
</feature>
<dbReference type="InterPro" id="IPR011701">
    <property type="entry name" value="MFS"/>
</dbReference>
<protein>
    <recommendedName>
        <fullName evidence="3">Major facilitator superfamily (MFS) profile domain-containing protein</fullName>
    </recommendedName>
</protein>
<feature type="transmembrane region" description="Helical" evidence="1">
    <location>
        <begin position="12"/>
        <end position="32"/>
    </location>
</feature>
<keyword evidence="1" id="KW-0812">Transmembrane</keyword>
<feature type="transmembrane region" description="Helical" evidence="1">
    <location>
        <begin position="79"/>
        <end position="97"/>
    </location>
</feature>
<evidence type="ECO:0000313" key="2">
    <source>
        <dbReference type="EMBL" id="SUZ78920.1"/>
    </source>
</evidence>
<feature type="transmembrane region" description="Helical" evidence="1">
    <location>
        <begin position="220"/>
        <end position="240"/>
    </location>
</feature>
<reference evidence="2" key="1">
    <citation type="submission" date="2018-05" db="EMBL/GenBank/DDBJ databases">
        <authorList>
            <person name="Lanie J.A."/>
            <person name="Ng W.-L."/>
            <person name="Kazmierczak K.M."/>
            <person name="Andrzejewski T.M."/>
            <person name="Davidsen T.M."/>
            <person name="Wayne K.J."/>
            <person name="Tettelin H."/>
            <person name="Glass J.I."/>
            <person name="Rusch D."/>
            <person name="Podicherti R."/>
            <person name="Tsui H.-C.T."/>
            <person name="Winkler M.E."/>
        </authorList>
    </citation>
    <scope>NUCLEOTIDE SEQUENCE</scope>
</reference>
<dbReference type="InterPro" id="IPR036259">
    <property type="entry name" value="MFS_trans_sf"/>
</dbReference>
<dbReference type="PANTHER" id="PTHR11360:SF284">
    <property type="entry name" value="EG:103B4.3 PROTEIN-RELATED"/>
    <property type="match status" value="1"/>
</dbReference>
<dbReference type="PANTHER" id="PTHR11360">
    <property type="entry name" value="MONOCARBOXYLATE TRANSPORTER"/>
    <property type="match status" value="1"/>
</dbReference>
<dbReference type="Gene3D" id="1.20.1250.20">
    <property type="entry name" value="MFS general substrate transporter like domains"/>
    <property type="match status" value="1"/>
</dbReference>
<proteinExistence type="predicted"/>
<organism evidence="2">
    <name type="scientific">marine metagenome</name>
    <dbReference type="NCBI Taxonomy" id="408172"/>
    <lineage>
        <taxon>unclassified sequences</taxon>
        <taxon>metagenomes</taxon>
        <taxon>ecological metagenomes</taxon>
    </lineage>
</organism>
<feature type="transmembrane region" description="Helical" evidence="1">
    <location>
        <begin position="139"/>
        <end position="156"/>
    </location>
</feature>
<dbReference type="AlphaFoldDB" id="A0A381QIW5"/>
<name>A0A381QIW5_9ZZZZ</name>
<evidence type="ECO:0008006" key="3">
    <source>
        <dbReference type="Google" id="ProtNLM"/>
    </source>
</evidence>
<gene>
    <name evidence="2" type="ORF">METZ01_LOCUS31774</name>
</gene>
<feature type="transmembrane region" description="Helical" evidence="1">
    <location>
        <begin position="286"/>
        <end position="310"/>
    </location>
</feature>
<feature type="transmembrane region" description="Helical" evidence="1">
    <location>
        <begin position="44"/>
        <end position="67"/>
    </location>
</feature>
<evidence type="ECO:0000256" key="1">
    <source>
        <dbReference type="SAM" id="Phobius"/>
    </source>
</evidence>
<feature type="transmembrane region" description="Helical" evidence="1">
    <location>
        <begin position="103"/>
        <end position="127"/>
    </location>
</feature>